<reference evidence="2" key="1">
    <citation type="submission" date="2022-08" db="UniProtKB">
        <authorList>
            <consortium name="EnsemblMetazoa"/>
        </authorList>
    </citation>
    <scope>IDENTIFICATION</scope>
    <source>
        <strain evidence="2">05x7-T-G4-1.051#20</strain>
    </source>
</reference>
<dbReference type="PANTHER" id="PTHR34009">
    <property type="entry name" value="PROTEIN STAR"/>
    <property type="match status" value="1"/>
</dbReference>
<dbReference type="Pfam" id="PF05050">
    <property type="entry name" value="Methyltransf_21"/>
    <property type="match status" value="1"/>
</dbReference>
<name>A0A8W8I2N2_MAGGI</name>
<proteinExistence type="predicted"/>
<dbReference type="GO" id="GO:0006888">
    <property type="term" value="P:endoplasmic reticulum to Golgi vesicle-mediated transport"/>
    <property type="evidence" value="ECO:0007669"/>
    <property type="project" value="TreeGrafter"/>
</dbReference>
<dbReference type="PANTHER" id="PTHR34009:SF2">
    <property type="entry name" value="PROTEIN STAR"/>
    <property type="match status" value="1"/>
</dbReference>
<sequence>MDGSKVFLTIAVLGTLLVVSLLAAMKAFITDPTSNDQQQATISLVPELFRQRKELNVENFNANTCYEPKSFKPKIILQARKLRYDFRAMTKKLNKEKVAMDDARLLSLIRNYWIYNPSLKQYKFYDHRLDYSSGQSSLVDSLLNNKENGFYVECGAYDGETQSTTLLFERYRKWQGLLIEPDPTSFQKLMLKHRMAFILNACVSPYPYPLTMKMSKRGIYSRIEVNTTSPFIYVQCFPLHSILLALDLQAVDFLSLDLSGIELDVLKTMPLKSINIETLSISCDRCSDKNETDIIYYLKSNNYKLVTKIENYNMLSRDLIFIRKHSSA</sequence>
<dbReference type="OMA" id="INACISP"/>
<dbReference type="AlphaFoldDB" id="A0A8W8I2N2"/>
<accession>A0A8W8I2N2</accession>
<evidence type="ECO:0000259" key="1">
    <source>
        <dbReference type="Pfam" id="PF05050"/>
    </source>
</evidence>
<dbReference type="EnsemblMetazoa" id="G12005.1">
    <property type="protein sequence ID" value="G12005.1:cds"/>
    <property type="gene ID" value="G12005"/>
</dbReference>
<organism evidence="2 3">
    <name type="scientific">Magallana gigas</name>
    <name type="common">Pacific oyster</name>
    <name type="synonym">Crassostrea gigas</name>
    <dbReference type="NCBI Taxonomy" id="29159"/>
    <lineage>
        <taxon>Eukaryota</taxon>
        <taxon>Metazoa</taxon>
        <taxon>Spiralia</taxon>
        <taxon>Lophotrochozoa</taxon>
        <taxon>Mollusca</taxon>
        <taxon>Bivalvia</taxon>
        <taxon>Autobranchia</taxon>
        <taxon>Pteriomorphia</taxon>
        <taxon>Ostreida</taxon>
        <taxon>Ostreoidea</taxon>
        <taxon>Ostreidae</taxon>
        <taxon>Magallana</taxon>
    </lineage>
</organism>
<dbReference type="GO" id="GO:0031902">
    <property type="term" value="C:late endosome membrane"/>
    <property type="evidence" value="ECO:0007669"/>
    <property type="project" value="TreeGrafter"/>
</dbReference>
<evidence type="ECO:0000313" key="3">
    <source>
        <dbReference type="Proteomes" id="UP000005408"/>
    </source>
</evidence>
<protein>
    <recommendedName>
        <fullName evidence="1">Methyltransferase FkbM domain-containing protein</fullName>
    </recommendedName>
</protein>
<dbReference type="GO" id="GO:0005789">
    <property type="term" value="C:endoplasmic reticulum membrane"/>
    <property type="evidence" value="ECO:0007669"/>
    <property type="project" value="TreeGrafter"/>
</dbReference>
<dbReference type="GO" id="GO:0016197">
    <property type="term" value="P:endosomal transport"/>
    <property type="evidence" value="ECO:0007669"/>
    <property type="project" value="TreeGrafter"/>
</dbReference>
<dbReference type="GO" id="GO:0005794">
    <property type="term" value="C:Golgi apparatus"/>
    <property type="evidence" value="ECO:0007669"/>
    <property type="project" value="TreeGrafter"/>
</dbReference>
<dbReference type="OrthoDB" id="6352234at2759"/>
<dbReference type="Proteomes" id="UP000005408">
    <property type="component" value="Unassembled WGS sequence"/>
</dbReference>
<dbReference type="InterPro" id="IPR053202">
    <property type="entry name" value="EGF_Rcpt_Signaling_Reg"/>
</dbReference>
<keyword evidence="3" id="KW-1185">Reference proteome</keyword>
<dbReference type="Gene3D" id="3.40.50.150">
    <property type="entry name" value="Vaccinia Virus protein VP39"/>
    <property type="match status" value="1"/>
</dbReference>
<dbReference type="InterPro" id="IPR006342">
    <property type="entry name" value="FkbM_mtfrase"/>
</dbReference>
<dbReference type="InterPro" id="IPR029063">
    <property type="entry name" value="SAM-dependent_MTases_sf"/>
</dbReference>
<dbReference type="SUPFAM" id="SSF53335">
    <property type="entry name" value="S-adenosyl-L-methionine-dependent methyltransferases"/>
    <property type="match status" value="1"/>
</dbReference>
<dbReference type="GO" id="GO:0005886">
    <property type="term" value="C:plasma membrane"/>
    <property type="evidence" value="ECO:0007669"/>
    <property type="project" value="TreeGrafter"/>
</dbReference>
<feature type="domain" description="Methyltransferase FkbM" evidence="1">
    <location>
        <begin position="153"/>
        <end position="304"/>
    </location>
</feature>
<evidence type="ECO:0000313" key="2">
    <source>
        <dbReference type="EnsemblMetazoa" id="G12005.1:cds"/>
    </source>
</evidence>